<organism evidence="3 4">
    <name type="scientific">Candidatus Methanocrinis alkalitolerans</name>
    <dbReference type="NCBI Taxonomy" id="3033395"/>
    <lineage>
        <taxon>Archaea</taxon>
        <taxon>Methanobacteriati</taxon>
        <taxon>Methanobacteriota</taxon>
        <taxon>Stenosarchaea group</taxon>
        <taxon>Methanomicrobia</taxon>
        <taxon>Methanotrichales</taxon>
        <taxon>Methanotrichaceae</taxon>
        <taxon>Methanocrinis</taxon>
    </lineage>
</organism>
<evidence type="ECO:0000259" key="2">
    <source>
        <dbReference type="Pfam" id="PF01609"/>
    </source>
</evidence>
<name>A0ABT5XBR2_9EURY</name>
<dbReference type="InterPro" id="IPR047654">
    <property type="entry name" value="IS1634_transpos"/>
</dbReference>
<gene>
    <name evidence="3" type="ORF">P0O24_00650</name>
</gene>
<dbReference type="EMBL" id="JARFPL010000001">
    <property type="protein sequence ID" value="MDF0592097.1"/>
    <property type="molecule type" value="Genomic_DNA"/>
</dbReference>
<dbReference type="InterPro" id="IPR002559">
    <property type="entry name" value="Transposase_11"/>
</dbReference>
<feature type="non-terminal residue" evidence="3">
    <location>
        <position position="1"/>
    </location>
</feature>
<proteinExistence type="predicted"/>
<dbReference type="PANTHER" id="PTHR34614:SF2">
    <property type="entry name" value="TRANSPOSASE IS4-LIKE DOMAIN-CONTAINING PROTEIN"/>
    <property type="match status" value="1"/>
</dbReference>
<keyword evidence="1" id="KW-0812">Transmembrane</keyword>
<dbReference type="PANTHER" id="PTHR34614">
    <property type="match status" value="1"/>
</dbReference>
<keyword evidence="4" id="KW-1185">Reference proteome</keyword>
<keyword evidence="1" id="KW-1133">Transmembrane helix</keyword>
<dbReference type="Proteomes" id="UP001215956">
    <property type="component" value="Unassembled WGS sequence"/>
</dbReference>
<evidence type="ECO:0000313" key="4">
    <source>
        <dbReference type="Proteomes" id="UP001215956"/>
    </source>
</evidence>
<dbReference type="RefSeq" id="WP_316967803.1">
    <property type="nucleotide sequence ID" value="NZ_JARFPL010000001.1"/>
</dbReference>
<evidence type="ECO:0000313" key="3">
    <source>
        <dbReference type="EMBL" id="MDF0592097.1"/>
    </source>
</evidence>
<evidence type="ECO:0000256" key="1">
    <source>
        <dbReference type="SAM" id="Phobius"/>
    </source>
</evidence>
<accession>A0ABT5XBR2</accession>
<feature type="transmembrane region" description="Helical" evidence="1">
    <location>
        <begin position="107"/>
        <end position="125"/>
    </location>
</feature>
<dbReference type="SUPFAM" id="SSF53098">
    <property type="entry name" value="Ribonuclease H-like"/>
    <property type="match status" value="1"/>
</dbReference>
<keyword evidence="1" id="KW-0472">Membrane</keyword>
<dbReference type="InterPro" id="IPR012337">
    <property type="entry name" value="RNaseH-like_sf"/>
</dbReference>
<feature type="domain" description="Transposase IS4-like" evidence="2">
    <location>
        <begin position="12"/>
        <end position="75"/>
    </location>
</feature>
<protein>
    <submittedName>
        <fullName evidence="3">IS1634 family transposase</fullName>
    </submittedName>
</protein>
<comment type="caution">
    <text evidence="3">The sequence shown here is derived from an EMBL/GenBank/DDBJ whole genome shotgun (WGS) entry which is preliminary data.</text>
</comment>
<dbReference type="Pfam" id="PF01609">
    <property type="entry name" value="DDE_Tnp_1"/>
    <property type="match status" value="1"/>
</dbReference>
<sequence>YDKVLKEKSKLGRFILASNDLNIDPDTILSYYKGQQEVERGFRFLKDKSFRVAEVYLKKEERIEALAMIMVLTLMIYSIAEWLIRKRMRETGETVPNQLKKQTQKPTFKWIAFLFMGVAEVTVWINGETHLKIANLNDNLVRIIRLLGKDCEKYYGLEG</sequence>
<reference evidence="3 4" key="1">
    <citation type="submission" date="2023-03" db="EMBL/GenBank/DDBJ databases">
        <title>Whole genome sequencing of Methanotrichaceae archaeon M04Ac.</title>
        <authorList>
            <person name="Khomyakova M.A."/>
            <person name="Merkel A.Y."/>
            <person name="Slobodkin A.I."/>
        </authorList>
    </citation>
    <scope>NUCLEOTIDE SEQUENCE [LARGE SCALE GENOMIC DNA]</scope>
    <source>
        <strain evidence="3 4">M04Ac</strain>
    </source>
</reference>
<dbReference type="NCBIfam" id="NF033559">
    <property type="entry name" value="transpos_IS1634"/>
    <property type="match status" value="1"/>
</dbReference>
<feature type="transmembrane region" description="Helical" evidence="1">
    <location>
        <begin position="65"/>
        <end position="84"/>
    </location>
</feature>